<organism evidence="7 8">
    <name type="scientific">Phanerochaete sordida</name>
    <dbReference type="NCBI Taxonomy" id="48140"/>
    <lineage>
        <taxon>Eukaryota</taxon>
        <taxon>Fungi</taxon>
        <taxon>Dikarya</taxon>
        <taxon>Basidiomycota</taxon>
        <taxon>Agaricomycotina</taxon>
        <taxon>Agaricomycetes</taxon>
        <taxon>Polyporales</taxon>
        <taxon>Phanerochaetaceae</taxon>
        <taxon>Phanerochaete</taxon>
    </lineage>
</organism>
<reference evidence="7 8" key="1">
    <citation type="submission" date="2021-08" db="EMBL/GenBank/DDBJ databases">
        <title>Draft Genome Sequence of Phanerochaete sordida strain YK-624.</title>
        <authorList>
            <person name="Mori T."/>
            <person name="Dohra H."/>
            <person name="Suzuki T."/>
            <person name="Kawagishi H."/>
            <person name="Hirai H."/>
        </authorList>
    </citation>
    <scope>NUCLEOTIDE SEQUENCE [LARGE SCALE GENOMIC DNA]</scope>
    <source>
        <strain evidence="7 8">YK-624</strain>
    </source>
</reference>
<dbReference type="GO" id="GO:0008270">
    <property type="term" value="F:zinc ion binding"/>
    <property type="evidence" value="ECO:0007669"/>
    <property type="project" value="UniProtKB-KW"/>
</dbReference>
<evidence type="ECO:0000256" key="5">
    <source>
        <dbReference type="SAM" id="MobiDB-lite"/>
    </source>
</evidence>
<keyword evidence="3" id="KW-0862">Zinc</keyword>
<feature type="compositionally biased region" description="Basic residues" evidence="5">
    <location>
        <begin position="409"/>
        <end position="420"/>
    </location>
</feature>
<sequence length="443" mass="48961">MSTPLAFEIADCNCGRSHAMSSVYLPLKDLSSGCAVCGVNEEGRQRLCSSCGERIYCSEDCQIKDWPKHKLNCGQTHRINLESFYPVLAVLADFTRCLTLPPHFAVTSQVVSEPNPSLVPSQLPSGLQAKLLEVDDTRTSLFTDLFQWAPLAQSEPVARKMMQRIMRQGNALPLLTALCVALLGEMYTTTSGRNTGGVRTRLQYRTSPIADFGIAAGSVKVHPSDRLAFRKRSTGTYVRGQDPAHHFWLYFTTVRGEEVLLDLSVFTFNLCMVVQSAPYAPPRLAAHAIDVAPAYFVDRAIRKGAANIYTERRRVSALRDARLHRAVRYIQHGLDDAEAELIGAFMRDVAGRSVTEREIEVAGTTTMQYCGLLGDVLQSEAWRRYPERPPLAIQADPGESVDPDDAPKRKNKNKKKKKKASQSQGQGSSPTVEDLMAELGLGQ</sequence>
<dbReference type="Gene3D" id="6.10.140.2220">
    <property type="match status" value="1"/>
</dbReference>
<feature type="compositionally biased region" description="Polar residues" evidence="5">
    <location>
        <begin position="421"/>
        <end position="431"/>
    </location>
</feature>
<evidence type="ECO:0000256" key="3">
    <source>
        <dbReference type="ARBA" id="ARBA00022833"/>
    </source>
</evidence>
<dbReference type="Pfam" id="PF01753">
    <property type="entry name" value="zf-MYND"/>
    <property type="match status" value="1"/>
</dbReference>
<name>A0A9P3LDR2_9APHY</name>
<evidence type="ECO:0000313" key="7">
    <source>
        <dbReference type="EMBL" id="GJE91781.1"/>
    </source>
</evidence>
<feature type="domain" description="MYND-type" evidence="6">
    <location>
        <begin position="34"/>
        <end position="73"/>
    </location>
</feature>
<evidence type="ECO:0000256" key="1">
    <source>
        <dbReference type="ARBA" id="ARBA00022723"/>
    </source>
</evidence>
<evidence type="ECO:0000256" key="4">
    <source>
        <dbReference type="PROSITE-ProRule" id="PRU00134"/>
    </source>
</evidence>
<dbReference type="EMBL" id="BPQB01000023">
    <property type="protein sequence ID" value="GJE91781.1"/>
    <property type="molecule type" value="Genomic_DNA"/>
</dbReference>
<dbReference type="PROSITE" id="PS50865">
    <property type="entry name" value="ZF_MYND_2"/>
    <property type="match status" value="1"/>
</dbReference>
<keyword evidence="2 4" id="KW-0863">Zinc-finger</keyword>
<evidence type="ECO:0000256" key="2">
    <source>
        <dbReference type="ARBA" id="ARBA00022771"/>
    </source>
</evidence>
<evidence type="ECO:0000313" key="8">
    <source>
        <dbReference type="Proteomes" id="UP000703269"/>
    </source>
</evidence>
<keyword evidence="1" id="KW-0479">Metal-binding</keyword>
<comment type="caution">
    <text evidence="7">The sequence shown here is derived from an EMBL/GenBank/DDBJ whole genome shotgun (WGS) entry which is preliminary data.</text>
</comment>
<gene>
    <name evidence="7" type="ORF">PsYK624_079320</name>
</gene>
<dbReference type="InterPro" id="IPR002893">
    <property type="entry name" value="Znf_MYND"/>
</dbReference>
<accession>A0A9P3LDR2</accession>
<dbReference type="AlphaFoldDB" id="A0A9P3LDR2"/>
<dbReference type="PROSITE" id="PS01360">
    <property type="entry name" value="ZF_MYND_1"/>
    <property type="match status" value="1"/>
</dbReference>
<dbReference type="OrthoDB" id="341421at2759"/>
<feature type="region of interest" description="Disordered" evidence="5">
    <location>
        <begin position="389"/>
        <end position="443"/>
    </location>
</feature>
<protein>
    <submittedName>
        <fullName evidence="7">Zinc finger MYND domain-containing protein</fullName>
    </submittedName>
</protein>
<dbReference type="SUPFAM" id="SSF144232">
    <property type="entry name" value="HIT/MYND zinc finger-like"/>
    <property type="match status" value="1"/>
</dbReference>
<evidence type="ECO:0000259" key="6">
    <source>
        <dbReference type="PROSITE" id="PS50865"/>
    </source>
</evidence>
<dbReference type="Proteomes" id="UP000703269">
    <property type="component" value="Unassembled WGS sequence"/>
</dbReference>
<keyword evidence="8" id="KW-1185">Reference proteome</keyword>
<proteinExistence type="predicted"/>